<dbReference type="RefSeq" id="WP_375517883.1">
    <property type="nucleotide sequence ID" value="NZ_JBHILI010000031.1"/>
</dbReference>
<accession>A0ABV5BUC6</accession>
<comment type="caution">
    <text evidence="1">The sequence shown here is derived from an EMBL/GenBank/DDBJ whole genome shotgun (WGS) entry which is preliminary data.</text>
</comment>
<dbReference type="EMBL" id="JBHILJ010000044">
    <property type="protein sequence ID" value="MFB5738775.1"/>
    <property type="molecule type" value="Genomic_DNA"/>
</dbReference>
<evidence type="ECO:0000313" key="1">
    <source>
        <dbReference type="EMBL" id="MFB5738775.1"/>
    </source>
</evidence>
<reference evidence="1 2" key="1">
    <citation type="submission" date="2024-09" db="EMBL/GenBank/DDBJ databases">
        <title>Taxonomic and Genotyping Characterization of Leptospira Strains isolated from Multiple Sources in Colombia highlights the importance of intermediate species.</title>
        <authorList>
            <person name="Torres Higuera L."/>
            <person name="Rojas Tapias D."/>
            <person name="Jimenez Velasquez S."/>
            <person name="Renjifo Ibanez C."/>
        </authorList>
    </citation>
    <scope>NUCLEOTIDE SEQUENCE [LARGE SCALE GENOMIC DNA]</scope>
    <source>
        <strain evidence="1 2">Lep080</strain>
    </source>
</reference>
<gene>
    <name evidence="1" type="ORF">ACE5IX_19865</name>
</gene>
<evidence type="ECO:0000313" key="2">
    <source>
        <dbReference type="Proteomes" id="UP001580391"/>
    </source>
</evidence>
<sequence length="144" mass="17031">MGYFEDNLLRELNGEITSNRIQVIEDNFSFFSLVREIFPPGFNRIDWSKISHDESKLLQTDNRKEKIHQFVSNFLIKNNISDAESIIYFGDAIDIALQMPLALFYSLSDNLIKIPQHSYILDEDKRWCFNYTFEDEMYIGKSEI</sequence>
<organism evidence="1 2">
    <name type="scientific">Leptospira wolffii</name>
    <dbReference type="NCBI Taxonomy" id="409998"/>
    <lineage>
        <taxon>Bacteria</taxon>
        <taxon>Pseudomonadati</taxon>
        <taxon>Spirochaetota</taxon>
        <taxon>Spirochaetia</taxon>
        <taxon>Leptospirales</taxon>
        <taxon>Leptospiraceae</taxon>
        <taxon>Leptospira</taxon>
    </lineage>
</organism>
<proteinExistence type="predicted"/>
<name>A0ABV5BUC6_9LEPT</name>
<dbReference type="Proteomes" id="UP001580391">
    <property type="component" value="Unassembled WGS sequence"/>
</dbReference>
<keyword evidence="2" id="KW-1185">Reference proteome</keyword>
<protein>
    <submittedName>
        <fullName evidence="1">Uncharacterized protein</fullName>
    </submittedName>
</protein>